<feature type="transmembrane region" description="Helical" evidence="5">
    <location>
        <begin position="242"/>
        <end position="259"/>
    </location>
</feature>
<dbReference type="EMBL" id="FNMZ01000008">
    <property type="protein sequence ID" value="SDX66378.1"/>
    <property type="molecule type" value="Genomic_DNA"/>
</dbReference>
<dbReference type="OrthoDB" id="9831679at2"/>
<keyword evidence="4 5" id="KW-0472">Membrane</keyword>
<feature type="domain" description="Integral membrane bound transporter" evidence="6">
    <location>
        <begin position="218"/>
        <end position="335"/>
    </location>
</feature>
<evidence type="ECO:0000256" key="2">
    <source>
        <dbReference type="ARBA" id="ARBA00022692"/>
    </source>
</evidence>
<dbReference type="STRING" id="356660.SAMN05444336_10834"/>
<dbReference type="InterPro" id="IPR049453">
    <property type="entry name" value="Memb_transporter_dom"/>
</dbReference>
<feature type="transmembrane region" description="Helical" evidence="5">
    <location>
        <begin position="116"/>
        <end position="135"/>
    </location>
</feature>
<protein>
    <submittedName>
        <fullName evidence="7">Fusaric acid resistance protein-like</fullName>
    </submittedName>
</protein>
<evidence type="ECO:0000256" key="3">
    <source>
        <dbReference type="ARBA" id="ARBA00022989"/>
    </source>
</evidence>
<organism evidence="7 8">
    <name type="scientific">Albimonas donghaensis</name>
    <dbReference type="NCBI Taxonomy" id="356660"/>
    <lineage>
        <taxon>Bacteria</taxon>
        <taxon>Pseudomonadati</taxon>
        <taxon>Pseudomonadota</taxon>
        <taxon>Alphaproteobacteria</taxon>
        <taxon>Rhodobacterales</taxon>
        <taxon>Paracoccaceae</taxon>
        <taxon>Albimonas</taxon>
    </lineage>
</organism>
<dbReference type="GO" id="GO:0016020">
    <property type="term" value="C:membrane"/>
    <property type="evidence" value="ECO:0007669"/>
    <property type="project" value="UniProtKB-SubCell"/>
</dbReference>
<dbReference type="AlphaFoldDB" id="A0A1H3DJU2"/>
<evidence type="ECO:0000259" key="6">
    <source>
        <dbReference type="Pfam" id="PF13515"/>
    </source>
</evidence>
<evidence type="ECO:0000256" key="5">
    <source>
        <dbReference type="SAM" id="Phobius"/>
    </source>
</evidence>
<reference evidence="7 8" key="1">
    <citation type="submission" date="2016-10" db="EMBL/GenBank/DDBJ databases">
        <authorList>
            <person name="de Groot N.N."/>
        </authorList>
    </citation>
    <scope>NUCLEOTIDE SEQUENCE [LARGE SCALE GENOMIC DNA]</scope>
    <source>
        <strain evidence="7 8">DSM 17890</strain>
    </source>
</reference>
<feature type="transmembrane region" description="Helical" evidence="5">
    <location>
        <begin position="265"/>
        <end position="283"/>
    </location>
</feature>
<feature type="transmembrane region" description="Helical" evidence="5">
    <location>
        <begin position="141"/>
        <end position="163"/>
    </location>
</feature>
<evidence type="ECO:0000256" key="4">
    <source>
        <dbReference type="ARBA" id="ARBA00023136"/>
    </source>
</evidence>
<keyword evidence="8" id="KW-1185">Reference proteome</keyword>
<evidence type="ECO:0000313" key="7">
    <source>
        <dbReference type="EMBL" id="SDX66378.1"/>
    </source>
</evidence>
<gene>
    <name evidence="7" type="ORF">SAMN05444336_10834</name>
</gene>
<dbReference type="Pfam" id="PF13515">
    <property type="entry name" value="FUSC_2"/>
    <property type="match status" value="1"/>
</dbReference>
<dbReference type="Proteomes" id="UP000199118">
    <property type="component" value="Unassembled WGS sequence"/>
</dbReference>
<feature type="transmembrane region" description="Helical" evidence="5">
    <location>
        <begin position="214"/>
        <end position="230"/>
    </location>
</feature>
<feature type="transmembrane region" description="Helical" evidence="5">
    <location>
        <begin position="326"/>
        <end position="344"/>
    </location>
</feature>
<evidence type="ECO:0000256" key="1">
    <source>
        <dbReference type="ARBA" id="ARBA00004141"/>
    </source>
</evidence>
<keyword evidence="2 5" id="KW-0812">Transmembrane</keyword>
<keyword evidence="3 5" id="KW-1133">Transmembrane helix</keyword>
<accession>A0A1H3DJU2</accession>
<name>A0A1H3DJU2_9RHOB</name>
<feature type="transmembrane region" description="Helical" evidence="5">
    <location>
        <begin position="290"/>
        <end position="306"/>
    </location>
</feature>
<proteinExistence type="predicted"/>
<sequence length="364" mass="36926">MSREAGKPAGGADATLTARGYRMAFGVTVSLAIEALRGADLPTLAPMIALQLLALSPRPPGAKMVGMLFGAAAASSLAAWVIAAVTVSIPGAYPLGMGVLYLWCFALSLNPKTAPLGAMALTMTIVVGSLSAASTVAAAGIALSLLLSILSGGAMVYLAFALFPPPPAPAGAAAKAPPPPPASGVERLPLAWRAALATLVMLPVHMWLTSDGVAAMPVLFTCSAMLRQPGIEASMRDSFDRLAGTAAGGAAAVAVNGIASLHGQGVLIFALIAAASLAFAWQVCRGPRFAAVWMPGFITFVVLYGMTLSPTLGGGDVAALSRLGQVAVGALYTLCAVSLLAPLGRRLIRRHRDRTRPGPAPREA</sequence>
<evidence type="ECO:0000313" key="8">
    <source>
        <dbReference type="Proteomes" id="UP000199118"/>
    </source>
</evidence>
<comment type="subcellular location">
    <subcellularLocation>
        <location evidence="1">Membrane</location>
        <topology evidence="1">Multi-pass membrane protein</topology>
    </subcellularLocation>
</comment>